<dbReference type="SMR" id="A2EWE9"/>
<dbReference type="InParanoid" id="A2EWE9"/>
<keyword evidence="7" id="KW-0808">Transferase</keyword>
<dbReference type="GO" id="GO:0005634">
    <property type="term" value="C:nucleus"/>
    <property type="evidence" value="ECO:0000318"/>
    <property type="project" value="GO_Central"/>
</dbReference>
<evidence type="ECO:0000313" key="8">
    <source>
        <dbReference type="Proteomes" id="UP000001542"/>
    </source>
</evidence>
<gene>
    <name evidence="7" type="ORF">TVAG_143530</name>
</gene>
<evidence type="ECO:0000256" key="4">
    <source>
        <dbReference type="PROSITE-ProRule" id="PRU10141"/>
    </source>
</evidence>
<dbReference type="OMA" id="NKHQENK"/>
<dbReference type="eggNOG" id="KOG1164">
    <property type="taxonomic scope" value="Eukaryota"/>
</dbReference>
<dbReference type="KEGG" id="tva:4760893"/>
<feature type="binding site" evidence="4">
    <location>
        <position position="45"/>
    </location>
    <ligand>
        <name>ATP</name>
        <dbReference type="ChEBI" id="CHEBI:30616"/>
    </ligand>
</feature>
<comment type="similarity">
    <text evidence="5">Belongs to the protein kinase superfamily.</text>
</comment>
<dbReference type="GO" id="GO:0005524">
    <property type="term" value="F:ATP binding"/>
    <property type="evidence" value="ECO:0007669"/>
    <property type="project" value="UniProtKB-UniRule"/>
</dbReference>
<dbReference type="AlphaFoldDB" id="A2EWE9"/>
<evidence type="ECO:0000256" key="5">
    <source>
        <dbReference type="RuleBase" id="RU000304"/>
    </source>
</evidence>
<evidence type="ECO:0000259" key="6">
    <source>
        <dbReference type="PROSITE" id="PS50011"/>
    </source>
</evidence>
<keyword evidence="2 4" id="KW-0547">Nucleotide-binding</keyword>
<dbReference type="STRING" id="5722.A2EWE9"/>
<keyword evidence="5" id="KW-0723">Serine/threonine-protein kinase</keyword>
<dbReference type="PROSITE" id="PS50011">
    <property type="entry name" value="PROTEIN_KINASE_DOM"/>
    <property type="match status" value="1"/>
</dbReference>
<keyword evidence="7" id="KW-0418">Kinase</keyword>
<reference evidence="7" key="2">
    <citation type="journal article" date="2007" name="Science">
        <title>Draft genome sequence of the sexually transmitted pathogen Trichomonas vaginalis.</title>
        <authorList>
            <person name="Carlton J.M."/>
            <person name="Hirt R.P."/>
            <person name="Silva J.C."/>
            <person name="Delcher A.L."/>
            <person name="Schatz M."/>
            <person name="Zhao Q."/>
            <person name="Wortman J.R."/>
            <person name="Bidwell S.L."/>
            <person name="Alsmark U.C.M."/>
            <person name="Besteiro S."/>
            <person name="Sicheritz-Ponten T."/>
            <person name="Noel C.J."/>
            <person name="Dacks J.B."/>
            <person name="Foster P.G."/>
            <person name="Simillion C."/>
            <person name="Van de Peer Y."/>
            <person name="Miranda-Saavedra D."/>
            <person name="Barton G.J."/>
            <person name="Westrop G.D."/>
            <person name="Mueller S."/>
            <person name="Dessi D."/>
            <person name="Fiori P.L."/>
            <person name="Ren Q."/>
            <person name="Paulsen I."/>
            <person name="Zhang H."/>
            <person name="Bastida-Corcuera F.D."/>
            <person name="Simoes-Barbosa A."/>
            <person name="Brown M.T."/>
            <person name="Hayes R.D."/>
            <person name="Mukherjee M."/>
            <person name="Okumura C.Y."/>
            <person name="Schneider R."/>
            <person name="Smith A.J."/>
            <person name="Vanacova S."/>
            <person name="Villalvazo M."/>
            <person name="Haas B.J."/>
            <person name="Pertea M."/>
            <person name="Feldblyum T.V."/>
            <person name="Utterback T.R."/>
            <person name="Shu C.L."/>
            <person name="Osoegawa K."/>
            <person name="de Jong P.J."/>
            <person name="Hrdy I."/>
            <person name="Horvathova L."/>
            <person name="Zubacova Z."/>
            <person name="Dolezal P."/>
            <person name="Malik S.B."/>
            <person name="Logsdon J.M. Jr."/>
            <person name="Henze K."/>
            <person name="Gupta A."/>
            <person name="Wang C.C."/>
            <person name="Dunne R.L."/>
            <person name="Upcroft J.A."/>
            <person name="Upcroft P."/>
            <person name="White O."/>
            <person name="Salzberg S.L."/>
            <person name="Tang P."/>
            <person name="Chiu C.-H."/>
            <person name="Lee Y.-S."/>
            <person name="Embley T.M."/>
            <person name="Coombs G.H."/>
            <person name="Mottram J.C."/>
            <person name="Tachezy J."/>
            <person name="Fraser-Liggett C.M."/>
            <person name="Johnson P.J."/>
        </authorList>
    </citation>
    <scope>NUCLEOTIDE SEQUENCE [LARGE SCALE GENOMIC DNA]</scope>
    <source>
        <strain evidence="7">G3</strain>
    </source>
</reference>
<dbReference type="PANTHER" id="PTHR11909">
    <property type="entry name" value="CASEIN KINASE-RELATED"/>
    <property type="match status" value="1"/>
</dbReference>
<name>A2EWE9_TRIV3</name>
<protein>
    <recommendedName>
        <fullName evidence="1">non-specific serine/threonine protein kinase</fullName>
        <ecNumber evidence="1">2.7.11.1</ecNumber>
    </recommendedName>
</protein>
<dbReference type="CDD" id="cd14016">
    <property type="entry name" value="STKc_CK1"/>
    <property type="match status" value="1"/>
</dbReference>
<dbReference type="GO" id="GO:0006897">
    <property type="term" value="P:endocytosis"/>
    <property type="evidence" value="ECO:0000318"/>
    <property type="project" value="GO_Central"/>
</dbReference>
<organism evidence="7 8">
    <name type="scientific">Trichomonas vaginalis (strain ATCC PRA-98 / G3)</name>
    <dbReference type="NCBI Taxonomy" id="412133"/>
    <lineage>
        <taxon>Eukaryota</taxon>
        <taxon>Metamonada</taxon>
        <taxon>Parabasalia</taxon>
        <taxon>Trichomonadida</taxon>
        <taxon>Trichomonadidae</taxon>
        <taxon>Trichomonas</taxon>
    </lineage>
</organism>
<dbReference type="Pfam" id="PF00069">
    <property type="entry name" value="Pkinase"/>
    <property type="match status" value="1"/>
</dbReference>
<dbReference type="PROSITE" id="PS00107">
    <property type="entry name" value="PROTEIN_KINASE_ATP"/>
    <property type="match status" value="1"/>
</dbReference>
<keyword evidence="3 4" id="KW-0067">ATP-binding</keyword>
<dbReference type="RefSeq" id="XP_001315276.1">
    <property type="nucleotide sequence ID" value="XM_001315241.1"/>
</dbReference>
<dbReference type="InterPro" id="IPR017441">
    <property type="entry name" value="Protein_kinase_ATP_BS"/>
</dbReference>
<sequence>MSDARHPIGLIVGNFYRLEKHIGAGSFGDIYQGEDTRTGDKVAVKLEAADSRSPQLELEYKIYSIFSEGINEPKVFYYGKEEKYNVLAMELLGLSLEDLFQKGPKRSSVKTVLMIADQTLSALQYVHSKGILHRDVKPDNFIMGVDKHSNQVYVIDFGLSKQYINPKTRKHIPFSDHKSLTGTARYASINTMKGFEQSRRDDLESLGYVWLYLLRGSLPWQGLPAKTSKQKYQVILDVKMQTSPEELCYGFPNEFVEYFQKIRELEFEAEPDYASYRKLFRDCFNNLGYTYDYVYDWTKETAPPIKVPIRPPIEIPRQAYTQPATPKHSPRQPEQLPPPIITPIVEDSPLPTLNFRNEAHNETALRDSTKTTNALRWKTDRLYQPTPVNAPIHIKITKFPVFQSRTRLPSPKKNSSPARKRVSYRLMEPKFETVIN</sequence>
<dbReference type="EC" id="2.7.11.1" evidence="1"/>
<dbReference type="VEuPathDB" id="TrichDB:TVAGG3_0353660"/>
<feature type="domain" description="Protein kinase" evidence="6">
    <location>
        <begin position="16"/>
        <end position="284"/>
    </location>
</feature>
<dbReference type="Gene3D" id="1.10.510.10">
    <property type="entry name" value="Transferase(Phosphotransferase) domain 1"/>
    <property type="match status" value="1"/>
</dbReference>
<dbReference type="InterPro" id="IPR008271">
    <property type="entry name" value="Ser/Thr_kinase_AS"/>
</dbReference>
<evidence type="ECO:0000256" key="3">
    <source>
        <dbReference type="ARBA" id="ARBA00022840"/>
    </source>
</evidence>
<dbReference type="GO" id="GO:0007165">
    <property type="term" value="P:signal transduction"/>
    <property type="evidence" value="ECO:0000318"/>
    <property type="project" value="GO_Central"/>
</dbReference>
<proteinExistence type="inferred from homology"/>
<dbReference type="GO" id="GO:0005737">
    <property type="term" value="C:cytoplasm"/>
    <property type="evidence" value="ECO:0000318"/>
    <property type="project" value="GO_Central"/>
</dbReference>
<dbReference type="Proteomes" id="UP000001542">
    <property type="component" value="Unassembled WGS sequence"/>
</dbReference>
<dbReference type="VEuPathDB" id="TrichDB:TVAG_143530"/>
<dbReference type="SUPFAM" id="SSF56112">
    <property type="entry name" value="Protein kinase-like (PK-like)"/>
    <property type="match status" value="1"/>
</dbReference>
<evidence type="ECO:0000256" key="1">
    <source>
        <dbReference type="ARBA" id="ARBA00012513"/>
    </source>
</evidence>
<dbReference type="OrthoDB" id="5800476at2759"/>
<dbReference type="PROSITE" id="PS00108">
    <property type="entry name" value="PROTEIN_KINASE_ST"/>
    <property type="match status" value="1"/>
</dbReference>
<accession>A2EWE9</accession>
<dbReference type="InterPro" id="IPR011009">
    <property type="entry name" value="Kinase-like_dom_sf"/>
</dbReference>
<dbReference type="GO" id="GO:0004674">
    <property type="term" value="F:protein serine/threonine kinase activity"/>
    <property type="evidence" value="ECO:0000318"/>
    <property type="project" value="GO_Central"/>
</dbReference>
<evidence type="ECO:0000256" key="2">
    <source>
        <dbReference type="ARBA" id="ARBA00022741"/>
    </source>
</evidence>
<dbReference type="InterPro" id="IPR050235">
    <property type="entry name" value="CK1_Ser-Thr_kinase"/>
</dbReference>
<dbReference type="FunFam" id="1.10.510.10:FF:000596">
    <property type="entry name" value="CK1 family protein kinase"/>
    <property type="match status" value="1"/>
</dbReference>
<dbReference type="EMBL" id="DS113517">
    <property type="protein sequence ID" value="EAY03053.1"/>
    <property type="molecule type" value="Genomic_DNA"/>
</dbReference>
<keyword evidence="8" id="KW-1185">Reference proteome</keyword>
<reference evidence="7" key="1">
    <citation type="submission" date="2006-10" db="EMBL/GenBank/DDBJ databases">
        <authorList>
            <person name="Amadeo P."/>
            <person name="Zhao Q."/>
            <person name="Wortman J."/>
            <person name="Fraser-Liggett C."/>
            <person name="Carlton J."/>
        </authorList>
    </citation>
    <scope>NUCLEOTIDE SEQUENCE</scope>
    <source>
        <strain evidence="7">G3</strain>
    </source>
</reference>
<evidence type="ECO:0000313" key="7">
    <source>
        <dbReference type="EMBL" id="EAY03053.1"/>
    </source>
</evidence>
<dbReference type="InterPro" id="IPR000719">
    <property type="entry name" value="Prot_kinase_dom"/>
</dbReference>
<dbReference type="SMART" id="SM00220">
    <property type="entry name" value="S_TKc"/>
    <property type="match status" value="1"/>
</dbReference>